<dbReference type="Gene3D" id="3.40.20.10">
    <property type="entry name" value="Severin"/>
    <property type="match status" value="3"/>
</dbReference>
<feature type="domain" description="Gelsolin-like" evidence="2">
    <location>
        <begin position="264"/>
        <end position="326"/>
    </location>
</feature>
<dbReference type="GO" id="GO:0051014">
    <property type="term" value="P:actin filament severing"/>
    <property type="evidence" value="ECO:0007669"/>
    <property type="project" value="TreeGrafter"/>
</dbReference>
<dbReference type="OrthoDB" id="6375767at2759"/>
<dbReference type="GO" id="GO:0051015">
    <property type="term" value="F:actin filament binding"/>
    <property type="evidence" value="ECO:0007669"/>
    <property type="project" value="InterPro"/>
</dbReference>
<proteinExistence type="predicted"/>
<evidence type="ECO:0000256" key="1">
    <source>
        <dbReference type="ARBA" id="ARBA00022737"/>
    </source>
</evidence>
<dbReference type="PRINTS" id="PR00597">
    <property type="entry name" value="GELSOLIN"/>
</dbReference>
<dbReference type="GO" id="GO:0051016">
    <property type="term" value="P:barbed-end actin filament capping"/>
    <property type="evidence" value="ECO:0007669"/>
    <property type="project" value="TreeGrafter"/>
</dbReference>
<dbReference type="FunFam" id="3.40.20.10:FF:000002">
    <property type="entry name" value="Gelsolin"/>
    <property type="match status" value="1"/>
</dbReference>
<dbReference type="Pfam" id="PF00626">
    <property type="entry name" value="Gelsolin"/>
    <property type="match status" value="3"/>
</dbReference>
<feature type="domain" description="Gelsolin-like" evidence="2">
    <location>
        <begin position="23"/>
        <end position="104"/>
    </location>
</feature>
<dbReference type="STRING" id="10195.A0A3M7S360"/>
<dbReference type="InterPro" id="IPR007123">
    <property type="entry name" value="Gelsolin-like_dom"/>
</dbReference>
<comment type="caution">
    <text evidence="3">The sequence shown here is derived from an EMBL/GenBank/DDBJ whole genome shotgun (WGS) entry which is preliminary data.</text>
</comment>
<dbReference type="GO" id="GO:0005737">
    <property type="term" value="C:cytoplasm"/>
    <property type="evidence" value="ECO:0007669"/>
    <property type="project" value="TreeGrafter"/>
</dbReference>
<evidence type="ECO:0000313" key="4">
    <source>
        <dbReference type="Proteomes" id="UP000276133"/>
    </source>
</evidence>
<dbReference type="CDD" id="cd11290">
    <property type="entry name" value="gelsolin_S1_like"/>
    <property type="match status" value="1"/>
</dbReference>
<feature type="domain" description="Gelsolin-like" evidence="2">
    <location>
        <begin position="147"/>
        <end position="206"/>
    </location>
</feature>
<dbReference type="Proteomes" id="UP000276133">
    <property type="component" value="Unassembled WGS sequence"/>
</dbReference>
<dbReference type="PANTHER" id="PTHR11977:SF123">
    <property type="entry name" value="GELSOLIN"/>
    <property type="match status" value="1"/>
</dbReference>
<dbReference type="PANTHER" id="PTHR11977">
    <property type="entry name" value="VILLIN"/>
    <property type="match status" value="1"/>
</dbReference>
<dbReference type="GO" id="GO:0008154">
    <property type="term" value="P:actin polymerization or depolymerization"/>
    <property type="evidence" value="ECO:0007669"/>
    <property type="project" value="TreeGrafter"/>
</dbReference>
<dbReference type="SMART" id="SM00262">
    <property type="entry name" value="GEL"/>
    <property type="match status" value="3"/>
</dbReference>
<dbReference type="InterPro" id="IPR007122">
    <property type="entry name" value="Villin/Gelsolin"/>
</dbReference>
<evidence type="ECO:0000313" key="3">
    <source>
        <dbReference type="EMBL" id="RNA30253.1"/>
    </source>
</evidence>
<accession>A0A3M7S360</accession>
<dbReference type="InterPro" id="IPR029006">
    <property type="entry name" value="ADF-H/Gelsolin-like_dom_sf"/>
</dbReference>
<organism evidence="3 4">
    <name type="scientific">Brachionus plicatilis</name>
    <name type="common">Marine rotifer</name>
    <name type="synonym">Brachionus muelleri</name>
    <dbReference type="NCBI Taxonomy" id="10195"/>
    <lineage>
        <taxon>Eukaryota</taxon>
        <taxon>Metazoa</taxon>
        <taxon>Spiralia</taxon>
        <taxon>Gnathifera</taxon>
        <taxon>Rotifera</taxon>
        <taxon>Eurotatoria</taxon>
        <taxon>Monogononta</taxon>
        <taxon>Pseudotrocha</taxon>
        <taxon>Ploima</taxon>
        <taxon>Brachionidae</taxon>
        <taxon>Brachionus</taxon>
    </lineage>
</organism>
<dbReference type="SUPFAM" id="SSF55753">
    <property type="entry name" value="Actin depolymerizing proteins"/>
    <property type="match status" value="3"/>
</dbReference>
<gene>
    <name evidence="3" type="ORF">BpHYR1_038395</name>
</gene>
<sequence length="346" mass="39939">MADEEFEKVGKQPGLVVWRIESFKLVRIPKHQYGTFFGGDSYLIINTRGSNQGNLEWDIHFWLGSNSTLDEMATAAIKAVELDDHLGGRPVQYREMQYFESKLFKSYFPNGIRYLQGGIASGFNSIDNLQHAKRLYMVKGKRDIRIIEVPLRNESLNKSDVFILENGENIYQWCPPGSNRIERLRANTYAKQIRDDEYGGKATVHLIEDDWETNQDFWDFFDQKSDKIKDDSDVEDIEFEQKFIDENIQLYRVSDLKSNNPTIVKVATGPLKKSMLDSNDCFIVDCAENGIYTWIGKRCTKNEKIASIMAAKELMVKNNHAKYIPMSQLIDGGETTTFKSLFNDWN</sequence>
<dbReference type="AlphaFoldDB" id="A0A3M7S360"/>
<dbReference type="EMBL" id="REGN01002107">
    <property type="protein sequence ID" value="RNA30253.1"/>
    <property type="molecule type" value="Genomic_DNA"/>
</dbReference>
<dbReference type="CDD" id="cd11289">
    <property type="entry name" value="gelsolin_S2_like"/>
    <property type="match status" value="1"/>
</dbReference>
<keyword evidence="1" id="KW-0677">Repeat</keyword>
<dbReference type="GO" id="GO:0015629">
    <property type="term" value="C:actin cytoskeleton"/>
    <property type="evidence" value="ECO:0007669"/>
    <property type="project" value="TreeGrafter"/>
</dbReference>
<protein>
    <submittedName>
        <fullName evidence="3">Gelsolin 1</fullName>
    </submittedName>
</protein>
<name>A0A3M7S360_BRAPC</name>
<dbReference type="CDD" id="cd11292">
    <property type="entry name" value="gelsolin_S3_like"/>
    <property type="match status" value="1"/>
</dbReference>
<evidence type="ECO:0000259" key="2">
    <source>
        <dbReference type="Pfam" id="PF00626"/>
    </source>
</evidence>
<dbReference type="GO" id="GO:0005546">
    <property type="term" value="F:phosphatidylinositol-4,5-bisphosphate binding"/>
    <property type="evidence" value="ECO:0007669"/>
    <property type="project" value="TreeGrafter"/>
</dbReference>
<reference evidence="3 4" key="1">
    <citation type="journal article" date="2018" name="Sci. Rep.">
        <title>Genomic signatures of local adaptation to the degree of environmental predictability in rotifers.</title>
        <authorList>
            <person name="Franch-Gras L."/>
            <person name="Hahn C."/>
            <person name="Garcia-Roger E.M."/>
            <person name="Carmona M.J."/>
            <person name="Serra M."/>
            <person name="Gomez A."/>
        </authorList>
    </citation>
    <scope>NUCLEOTIDE SEQUENCE [LARGE SCALE GENOMIC DNA]</scope>
    <source>
        <strain evidence="3">HYR1</strain>
    </source>
</reference>
<keyword evidence="4" id="KW-1185">Reference proteome</keyword>